<dbReference type="AlphaFoldDB" id="A0A427AUT1"/>
<dbReference type="GO" id="GO:0015079">
    <property type="term" value="F:potassium ion transmembrane transporter activity"/>
    <property type="evidence" value="ECO:0007669"/>
    <property type="project" value="InterPro"/>
</dbReference>
<accession>A0A427AUT1</accession>
<dbReference type="InterPro" id="IPR003855">
    <property type="entry name" value="K+_transporter"/>
</dbReference>
<gene>
    <name evidence="4" type="ORF">B296_00006291</name>
</gene>
<feature type="transmembrane region" description="Helical" evidence="2">
    <location>
        <begin position="33"/>
        <end position="51"/>
    </location>
</feature>
<sequence length="121" mass="13321">MLGTCMVIGDGILTPAISGDFVNTLCYCNQGNAVVPITCFILVCLFALQHYGTHRVGILFAPVVLTWLLCISGLGIYNIVHWNPHVYQALSPYYMFKFLKKTKKGGWMSLGGILLCITGNF</sequence>
<evidence type="ECO:0000313" key="5">
    <source>
        <dbReference type="Proteomes" id="UP000287651"/>
    </source>
</evidence>
<comment type="caution">
    <text evidence="4">The sequence shown here is derived from an EMBL/GenBank/DDBJ whole genome shotgun (WGS) entry which is preliminary data.</text>
</comment>
<keyword evidence="2" id="KW-0812">Transmembrane</keyword>
<organism evidence="4 5">
    <name type="scientific">Ensete ventricosum</name>
    <name type="common">Abyssinian banana</name>
    <name type="synonym">Musa ensete</name>
    <dbReference type="NCBI Taxonomy" id="4639"/>
    <lineage>
        <taxon>Eukaryota</taxon>
        <taxon>Viridiplantae</taxon>
        <taxon>Streptophyta</taxon>
        <taxon>Embryophyta</taxon>
        <taxon>Tracheophyta</taxon>
        <taxon>Spermatophyta</taxon>
        <taxon>Magnoliopsida</taxon>
        <taxon>Liliopsida</taxon>
        <taxon>Zingiberales</taxon>
        <taxon>Musaceae</taxon>
        <taxon>Ensete</taxon>
    </lineage>
</organism>
<name>A0A427AUT1_ENSVE</name>
<reference evidence="4 5" key="1">
    <citation type="journal article" date="2014" name="Agronomy (Basel)">
        <title>A Draft Genome Sequence for Ensete ventricosum, the Drought-Tolerant Tree Against Hunger.</title>
        <authorList>
            <person name="Harrison J."/>
            <person name="Moore K.A."/>
            <person name="Paszkiewicz K."/>
            <person name="Jones T."/>
            <person name="Grant M."/>
            <person name="Ambacheew D."/>
            <person name="Muzemil S."/>
            <person name="Studholme D.J."/>
        </authorList>
    </citation>
    <scope>NUCLEOTIDE SEQUENCE [LARGE SCALE GENOMIC DNA]</scope>
</reference>
<keyword evidence="2" id="KW-1133">Transmembrane helix</keyword>
<evidence type="ECO:0000313" key="4">
    <source>
        <dbReference type="EMBL" id="RRT79876.1"/>
    </source>
</evidence>
<evidence type="ECO:0000256" key="2">
    <source>
        <dbReference type="SAM" id="Phobius"/>
    </source>
</evidence>
<dbReference type="InterPro" id="IPR053951">
    <property type="entry name" value="K_trans_N"/>
</dbReference>
<evidence type="ECO:0000259" key="3">
    <source>
        <dbReference type="Pfam" id="PF02705"/>
    </source>
</evidence>
<dbReference type="PANTHER" id="PTHR30540:SF6">
    <property type="entry name" value="POTASSIUM TRANSPORTER 2"/>
    <property type="match status" value="1"/>
</dbReference>
<feature type="domain" description="K+ potassium transporter integral membrane" evidence="3">
    <location>
        <begin position="1"/>
        <end position="119"/>
    </location>
</feature>
<protein>
    <recommendedName>
        <fullName evidence="3">K+ potassium transporter integral membrane domain-containing protein</fullName>
    </recommendedName>
</protein>
<keyword evidence="2" id="KW-0472">Membrane</keyword>
<feature type="transmembrane region" description="Helical" evidence="2">
    <location>
        <begin position="58"/>
        <end position="80"/>
    </location>
</feature>
<dbReference type="GO" id="GO:0005886">
    <property type="term" value="C:plasma membrane"/>
    <property type="evidence" value="ECO:0007669"/>
    <property type="project" value="TreeGrafter"/>
</dbReference>
<dbReference type="PANTHER" id="PTHR30540">
    <property type="entry name" value="OSMOTIC STRESS POTASSIUM TRANSPORTER"/>
    <property type="match status" value="1"/>
</dbReference>
<dbReference type="Pfam" id="PF02705">
    <property type="entry name" value="K_trans"/>
    <property type="match status" value="1"/>
</dbReference>
<dbReference type="EMBL" id="AMZH03001291">
    <property type="protein sequence ID" value="RRT79876.1"/>
    <property type="molecule type" value="Genomic_DNA"/>
</dbReference>
<dbReference type="Proteomes" id="UP000287651">
    <property type="component" value="Unassembled WGS sequence"/>
</dbReference>
<proteinExistence type="inferred from homology"/>
<evidence type="ECO:0000256" key="1">
    <source>
        <dbReference type="ARBA" id="ARBA00008440"/>
    </source>
</evidence>
<comment type="similarity">
    <text evidence="1">Belongs to the HAK/KUP transporter (TC 2.A.72.3) family.</text>
</comment>